<dbReference type="FunFam" id="3.30.730.10:FF:000001">
    <property type="entry name" value="Ethylene-responsive transcription factor 2"/>
    <property type="match status" value="1"/>
</dbReference>
<name>A0AAW1HQ77_SAPOF</name>
<keyword evidence="2" id="KW-0805">Transcription regulation</keyword>
<evidence type="ECO:0000256" key="2">
    <source>
        <dbReference type="ARBA" id="ARBA00023015"/>
    </source>
</evidence>
<reference evidence="8" key="1">
    <citation type="submission" date="2024-03" db="EMBL/GenBank/DDBJ databases">
        <title>WGS assembly of Saponaria officinalis var. Norfolk2.</title>
        <authorList>
            <person name="Jenkins J."/>
            <person name="Shu S."/>
            <person name="Grimwood J."/>
            <person name="Barry K."/>
            <person name="Goodstein D."/>
            <person name="Schmutz J."/>
            <person name="Leebens-Mack J."/>
            <person name="Osbourn A."/>
        </authorList>
    </citation>
    <scope>NUCLEOTIDE SEQUENCE [LARGE SCALE GENOMIC DNA]</scope>
    <source>
        <strain evidence="8">JIC</strain>
    </source>
</reference>
<dbReference type="Gene3D" id="3.30.730.10">
    <property type="entry name" value="AP2/ERF domain"/>
    <property type="match status" value="1"/>
</dbReference>
<feature type="compositionally biased region" description="Low complexity" evidence="6">
    <location>
        <begin position="50"/>
        <end position="67"/>
    </location>
</feature>
<dbReference type="EMBL" id="JBDFQZ010000011">
    <property type="protein sequence ID" value="KAK9678547.1"/>
    <property type="molecule type" value="Genomic_DNA"/>
</dbReference>
<keyword evidence="9" id="KW-1185">Reference proteome</keyword>
<accession>A0AAW1HQ77</accession>
<keyword evidence="4" id="KW-0804">Transcription</keyword>
<dbReference type="Pfam" id="PF00847">
    <property type="entry name" value="AP2"/>
    <property type="match status" value="1"/>
</dbReference>
<keyword evidence="3" id="KW-0238">DNA-binding</keyword>
<dbReference type="InterPro" id="IPR036955">
    <property type="entry name" value="AP2/ERF_dom_sf"/>
</dbReference>
<dbReference type="Proteomes" id="UP001443914">
    <property type="component" value="Unassembled WGS sequence"/>
</dbReference>
<evidence type="ECO:0000313" key="8">
    <source>
        <dbReference type="EMBL" id="KAK9678547.1"/>
    </source>
</evidence>
<feature type="region of interest" description="Disordered" evidence="6">
    <location>
        <begin position="162"/>
        <end position="207"/>
    </location>
</feature>
<keyword evidence="5" id="KW-0539">Nucleus</keyword>
<comment type="subcellular location">
    <subcellularLocation>
        <location evidence="1">Nucleus</location>
    </subcellularLocation>
</comment>
<dbReference type="AlphaFoldDB" id="A0AAW1HQ77"/>
<dbReference type="PANTHER" id="PTHR31190">
    <property type="entry name" value="DNA-BINDING DOMAIN"/>
    <property type="match status" value="1"/>
</dbReference>
<evidence type="ECO:0000256" key="1">
    <source>
        <dbReference type="ARBA" id="ARBA00004123"/>
    </source>
</evidence>
<dbReference type="PRINTS" id="PR00367">
    <property type="entry name" value="ETHRSPELEMNT"/>
</dbReference>
<feature type="compositionally biased region" description="Low complexity" evidence="6">
    <location>
        <begin position="165"/>
        <end position="175"/>
    </location>
</feature>
<comment type="caution">
    <text evidence="8">The sequence shown here is derived from an EMBL/GenBank/DDBJ whole genome shotgun (WGS) entry which is preliminary data.</text>
</comment>
<dbReference type="GO" id="GO:0009873">
    <property type="term" value="P:ethylene-activated signaling pathway"/>
    <property type="evidence" value="ECO:0007669"/>
    <property type="project" value="InterPro"/>
</dbReference>
<dbReference type="SMART" id="SM00380">
    <property type="entry name" value="AP2"/>
    <property type="match status" value="1"/>
</dbReference>
<dbReference type="CDD" id="cd00018">
    <property type="entry name" value="AP2"/>
    <property type="match status" value="1"/>
</dbReference>
<evidence type="ECO:0000259" key="7">
    <source>
        <dbReference type="PROSITE" id="PS51032"/>
    </source>
</evidence>
<dbReference type="InterPro" id="IPR016177">
    <property type="entry name" value="DNA-bd_dom_sf"/>
</dbReference>
<dbReference type="InterPro" id="IPR001471">
    <property type="entry name" value="AP2/ERF_dom"/>
</dbReference>
<feature type="region of interest" description="Disordered" evidence="6">
    <location>
        <begin position="41"/>
        <end position="84"/>
    </location>
</feature>
<evidence type="ECO:0000256" key="3">
    <source>
        <dbReference type="ARBA" id="ARBA00023125"/>
    </source>
</evidence>
<gene>
    <name evidence="8" type="ORF">RND81_11G218500</name>
</gene>
<dbReference type="GO" id="GO:0003700">
    <property type="term" value="F:DNA-binding transcription factor activity"/>
    <property type="evidence" value="ECO:0007669"/>
    <property type="project" value="InterPro"/>
</dbReference>
<feature type="domain" description="AP2/ERF" evidence="7">
    <location>
        <begin position="78"/>
        <end position="135"/>
    </location>
</feature>
<evidence type="ECO:0000256" key="5">
    <source>
        <dbReference type="ARBA" id="ARBA00023242"/>
    </source>
</evidence>
<dbReference type="InterPro" id="IPR044808">
    <property type="entry name" value="ERF_plant"/>
</dbReference>
<sequence>MNNPENHGGYFRPSPEEETSVMVSALVHVISEPNSLPIATCPTTFPPNFPNSNTPDNNNSNSNSNGNKRQRRKNKKNKYRGVRQRPWGKWAAEIRDPHRAVRVWLGTFETAEEAARAYDRAAVGYRGPRAKLNFSLTDYLDRNEEEREYLQQVCDNDDKYVNVKQQQQQQQQSQSTANSGGCSGGGGGTPTTTCGGSKSNNSNGSEFVEITDDKELEEWMNMMIDDDNIYNISSF</sequence>
<dbReference type="GO" id="GO:0005634">
    <property type="term" value="C:nucleus"/>
    <property type="evidence" value="ECO:0007669"/>
    <property type="project" value="UniProtKB-SubCell"/>
</dbReference>
<organism evidence="8 9">
    <name type="scientific">Saponaria officinalis</name>
    <name type="common">Common soapwort</name>
    <name type="synonym">Lychnis saponaria</name>
    <dbReference type="NCBI Taxonomy" id="3572"/>
    <lineage>
        <taxon>Eukaryota</taxon>
        <taxon>Viridiplantae</taxon>
        <taxon>Streptophyta</taxon>
        <taxon>Embryophyta</taxon>
        <taxon>Tracheophyta</taxon>
        <taxon>Spermatophyta</taxon>
        <taxon>Magnoliopsida</taxon>
        <taxon>eudicotyledons</taxon>
        <taxon>Gunneridae</taxon>
        <taxon>Pentapetalae</taxon>
        <taxon>Caryophyllales</taxon>
        <taxon>Caryophyllaceae</taxon>
        <taxon>Caryophylleae</taxon>
        <taxon>Saponaria</taxon>
    </lineage>
</organism>
<dbReference type="PROSITE" id="PS51032">
    <property type="entry name" value="AP2_ERF"/>
    <property type="match status" value="1"/>
</dbReference>
<evidence type="ECO:0000313" key="9">
    <source>
        <dbReference type="Proteomes" id="UP001443914"/>
    </source>
</evidence>
<dbReference type="PANTHER" id="PTHR31190:SF181">
    <property type="entry name" value="OS02G0764700 PROTEIN"/>
    <property type="match status" value="1"/>
</dbReference>
<evidence type="ECO:0000256" key="4">
    <source>
        <dbReference type="ARBA" id="ARBA00023163"/>
    </source>
</evidence>
<proteinExistence type="predicted"/>
<protein>
    <recommendedName>
        <fullName evidence="7">AP2/ERF domain-containing protein</fullName>
    </recommendedName>
</protein>
<dbReference type="SUPFAM" id="SSF54171">
    <property type="entry name" value="DNA-binding domain"/>
    <property type="match status" value="1"/>
</dbReference>
<dbReference type="GO" id="GO:0003677">
    <property type="term" value="F:DNA binding"/>
    <property type="evidence" value="ECO:0007669"/>
    <property type="project" value="UniProtKB-KW"/>
</dbReference>
<evidence type="ECO:0000256" key="6">
    <source>
        <dbReference type="SAM" id="MobiDB-lite"/>
    </source>
</evidence>
<feature type="compositionally biased region" description="Basic residues" evidence="6">
    <location>
        <begin position="68"/>
        <end position="83"/>
    </location>
</feature>
<feature type="compositionally biased region" description="Low complexity" evidence="6">
    <location>
        <begin position="190"/>
        <end position="205"/>
    </location>
</feature>